<evidence type="ECO:0000313" key="2">
    <source>
        <dbReference type="Proteomes" id="UP000235828"/>
    </source>
</evidence>
<dbReference type="PANTHER" id="PTHR34290">
    <property type="entry name" value="SI:CH73-390P7.2"/>
    <property type="match status" value="1"/>
</dbReference>
<proteinExistence type="predicted"/>
<evidence type="ECO:0000313" key="1">
    <source>
        <dbReference type="EMBL" id="SON49895.1"/>
    </source>
</evidence>
<dbReference type="SUPFAM" id="SSF52833">
    <property type="entry name" value="Thioredoxin-like"/>
    <property type="match status" value="1"/>
</dbReference>
<organism evidence="1 2">
    <name type="scientific">Vibrio tapetis subsp. tapetis</name>
    <dbReference type="NCBI Taxonomy" id="1671868"/>
    <lineage>
        <taxon>Bacteria</taxon>
        <taxon>Pseudomonadati</taxon>
        <taxon>Pseudomonadota</taxon>
        <taxon>Gammaproteobacteria</taxon>
        <taxon>Vibrionales</taxon>
        <taxon>Vibrionaceae</taxon>
        <taxon>Vibrio</taxon>
    </lineage>
</organism>
<dbReference type="EMBL" id="LT960611">
    <property type="protein sequence ID" value="SON49895.1"/>
    <property type="molecule type" value="Genomic_DNA"/>
</dbReference>
<sequence length="136" mass="15654">MGIKWNIQGNKMVLLTIFYDGTCPLCAKEMAALRKKDSNKNIKTVDIFSDDMVGYPEIDITEANTILHALDQDRKLLLGLDGVHRAWQIVGKGWLYAPLRWPLIKPIADKLYRVFATHRYRFSLLLTGRSRCNCKE</sequence>
<dbReference type="InterPro" id="IPR007263">
    <property type="entry name" value="DCC1-like"/>
</dbReference>
<dbReference type="GO" id="GO:0015035">
    <property type="term" value="F:protein-disulfide reductase activity"/>
    <property type="evidence" value="ECO:0007669"/>
    <property type="project" value="InterPro"/>
</dbReference>
<reference evidence="1 2" key="1">
    <citation type="submission" date="2017-10" db="EMBL/GenBank/DDBJ databases">
        <authorList>
            <person name="Banno H."/>
            <person name="Chua N.-H."/>
        </authorList>
    </citation>
    <scope>NUCLEOTIDE SEQUENCE [LARGE SCALE GENOMIC DNA]</scope>
    <source>
        <strain evidence="1">Vibrio tapetis CECT4600</strain>
    </source>
</reference>
<dbReference type="KEGG" id="vta:A1916"/>
<protein>
    <recommendedName>
        <fullName evidence="3">Redox protein</fullName>
    </recommendedName>
</protein>
<name>A0A2N8ZDC9_9VIBR</name>
<accession>A0A2N8ZDC9</accession>
<dbReference type="AlphaFoldDB" id="A0A2N8ZDC9"/>
<evidence type="ECO:0008006" key="3">
    <source>
        <dbReference type="Google" id="ProtNLM"/>
    </source>
</evidence>
<dbReference type="InterPro" id="IPR036249">
    <property type="entry name" value="Thioredoxin-like_sf"/>
</dbReference>
<dbReference type="Pfam" id="PF04134">
    <property type="entry name" value="DCC1-like"/>
    <property type="match status" value="1"/>
</dbReference>
<dbReference type="InterPro" id="IPR044691">
    <property type="entry name" value="DCC1_Trx"/>
</dbReference>
<gene>
    <name evidence="1" type="ORF">VTAP4600_A1916</name>
</gene>
<keyword evidence="2" id="KW-1185">Reference proteome</keyword>
<dbReference type="Proteomes" id="UP000235828">
    <property type="component" value="Chromosome A"/>
</dbReference>
<dbReference type="PANTHER" id="PTHR34290:SF2">
    <property type="entry name" value="OS04G0668800 PROTEIN"/>
    <property type="match status" value="1"/>
</dbReference>